<dbReference type="NCBIfam" id="TIGR01730">
    <property type="entry name" value="RND_mfp"/>
    <property type="match status" value="1"/>
</dbReference>
<dbReference type="AlphaFoldDB" id="H8GQP5"/>
<name>H8GQP5_METAL</name>
<dbReference type="GO" id="GO:0016020">
    <property type="term" value="C:membrane"/>
    <property type="evidence" value="ECO:0007669"/>
    <property type="project" value="InterPro"/>
</dbReference>
<comment type="similarity">
    <text evidence="1">Belongs to the membrane fusion protein (MFP) (TC 8.A.1) family.</text>
</comment>
<gene>
    <name evidence="6" type="ORF">Metal_3370</name>
</gene>
<dbReference type="InterPro" id="IPR006143">
    <property type="entry name" value="RND_pump_MFP"/>
</dbReference>
<dbReference type="GO" id="GO:0022857">
    <property type="term" value="F:transmembrane transporter activity"/>
    <property type="evidence" value="ECO:0007669"/>
    <property type="project" value="InterPro"/>
</dbReference>
<protein>
    <submittedName>
        <fullName evidence="6">RND family efflux transporter, MFP subunit</fullName>
    </submittedName>
</protein>
<dbReference type="Pfam" id="PF25973">
    <property type="entry name" value="BSH_CzcB"/>
    <property type="match status" value="1"/>
</dbReference>
<dbReference type="Proteomes" id="UP000005090">
    <property type="component" value="Chromosome"/>
</dbReference>
<feature type="transmembrane region" description="Helical" evidence="3">
    <location>
        <begin position="76"/>
        <end position="96"/>
    </location>
</feature>
<dbReference type="GO" id="GO:0046914">
    <property type="term" value="F:transition metal ion binding"/>
    <property type="evidence" value="ECO:0007669"/>
    <property type="project" value="TreeGrafter"/>
</dbReference>
<keyword evidence="3" id="KW-0812">Transmembrane</keyword>
<dbReference type="SUPFAM" id="SSF111369">
    <property type="entry name" value="HlyD-like secretion proteins"/>
    <property type="match status" value="1"/>
</dbReference>
<dbReference type="Gene3D" id="2.40.420.20">
    <property type="match status" value="1"/>
</dbReference>
<dbReference type="eggNOG" id="COG0845">
    <property type="taxonomic scope" value="Bacteria"/>
</dbReference>
<dbReference type="RefSeq" id="WP_005374065.1">
    <property type="nucleotide sequence ID" value="NZ_CM001475.1"/>
</dbReference>
<dbReference type="EMBL" id="CM001475">
    <property type="protein sequence ID" value="EIC31030.1"/>
    <property type="molecule type" value="Genomic_DNA"/>
</dbReference>
<dbReference type="InterPro" id="IPR058647">
    <property type="entry name" value="BSH_CzcB-like"/>
</dbReference>
<dbReference type="PANTHER" id="PTHR30097">
    <property type="entry name" value="CATION EFFLUX SYSTEM PROTEIN CUSB"/>
    <property type="match status" value="1"/>
</dbReference>
<keyword evidence="3" id="KW-0472">Membrane</keyword>
<keyword evidence="7" id="KW-1185">Reference proteome</keyword>
<accession>H8GQP5</accession>
<dbReference type="Gene3D" id="2.40.50.100">
    <property type="match status" value="1"/>
</dbReference>
<reference evidence="6 7" key="1">
    <citation type="journal article" date="2013" name="Genome Announc.">
        <title>Genome Sequence of the Obligate Gammaproteobacterial Methanotroph Methylomicrobium album Strain BG8.</title>
        <authorList>
            <person name="Kits K.D."/>
            <person name="Kalyuzhnaya M.G."/>
            <person name="Klotz M.G."/>
            <person name="Jetten M.S."/>
            <person name="Op den Camp H.J."/>
            <person name="Vuilleumier S."/>
            <person name="Bringel F."/>
            <person name="Dispirito A.A."/>
            <person name="Murrell J.C."/>
            <person name="Bruce D."/>
            <person name="Cheng J.F."/>
            <person name="Copeland A."/>
            <person name="Goodwin L."/>
            <person name="Hauser L."/>
            <person name="Lajus A."/>
            <person name="Land M.L."/>
            <person name="Lapidus A."/>
            <person name="Lucas S."/>
            <person name="Medigue C."/>
            <person name="Pitluck S."/>
            <person name="Woyke T."/>
            <person name="Zeytun A."/>
            <person name="Stein L.Y."/>
        </authorList>
    </citation>
    <scope>NUCLEOTIDE SEQUENCE [LARGE SCALE GENOMIC DNA]</scope>
    <source>
        <strain evidence="6 7">BG8</strain>
    </source>
</reference>
<dbReference type="Pfam" id="PF25954">
    <property type="entry name" value="Beta-barrel_RND_2"/>
    <property type="match status" value="1"/>
</dbReference>
<evidence type="ECO:0000313" key="7">
    <source>
        <dbReference type="Proteomes" id="UP000005090"/>
    </source>
</evidence>
<feature type="domain" description="CzcB-like barrel-sandwich hybrid" evidence="5">
    <location>
        <begin position="142"/>
        <end position="289"/>
    </location>
</feature>
<evidence type="ECO:0000259" key="5">
    <source>
        <dbReference type="Pfam" id="PF25973"/>
    </source>
</evidence>
<dbReference type="GO" id="GO:0030288">
    <property type="term" value="C:outer membrane-bounded periplasmic space"/>
    <property type="evidence" value="ECO:0007669"/>
    <property type="project" value="TreeGrafter"/>
</dbReference>
<dbReference type="Gene3D" id="2.40.30.170">
    <property type="match status" value="1"/>
</dbReference>
<dbReference type="GO" id="GO:0015679">
    <property type="term" value="P:plasma membrane copper ion transport"/>
    <property type="evidence" value="ECO:0007669"/>
    <property type="project" value="TreeGrafter"/>
</dbReference>
<dbReference type="STRING" id="686340.Metal_3370"/>
<dbReference type="Gene3D" id="1.10.287.470">
    <property type="entry name" value="Helix hairpin bin"/>
    <property type="match status" value="1"/>
</dbReference>
<keyword evidence="2" id="KW-0813">Transport</keyword>
<dbReference type="PANTHER" id="PTHR30097:SF4">
    <property type="entry name" value="SLR6042 PROTEIN"/>
    <property type="match status" value="1"/>
</dbReference>
<sequence length="445" mass="48916">MKKRIEYKAHDTRYKGFACASELEPEYFFRASSSKSAPNHRLYPYLPICRVRCAYRFRSVFARPEKRYAQRTLRGLVFALWLAPSTLFFSASVLAAENSIAIAADHLKNLGVVLGKPEPVTQIPLLTAPAKVVVPPSEDYLVSASQSGLITRLHASIGETVKKGQVLAELNSPDLLTLQREYLKAESALQLGSLVFRRDKKLFEEGVIPERRWQETASQYRAFASEASEHRQLLEIAGMTDAEIERLKNTHRLSGQLQVRSPIAGTVMERMAVAGSRVDVLAPLYRIADLSELWLEISIPQERAAEVKIGDSVELENAEPQNGAATAKIGLLSQNVNPENQTVLARAVIEGKQPAIRPGQRINIRIIRTAERPAYRVPSTAIAQHEGRAYLFIRSASGFDVAPVDVIGRQGESSIVAGNLAGTEEIAVKGAVALKANWLGLGSGE</sequence>
<evidence type="ECO:0000259" key="4">
    <source>
        <dbReference type="Pfam" id="PF25954"/>
    </source>
</evidence>
<evidence type="ECO:0000313" key="6">
    <source>
        <dbReference type="EMBL" id="EIC31030.1"/>
    </source>
</evidence>
<evidence type="ECO:0000256" key="3">
    <source>
        <dbReference type="SAM" id="Phobius"/>
    </source>
</evidence>
<dbReference type="InterPro" id="IPR058792">
    <property type="entry name" value="Beta-barrel_RND_2"/>
</dbReference>
<organism evidence="6 7">
    <name type="scientific">Methylomicrobium album BG8</name>
    <dbReference type="NCBI Taxonomy" id="686340"/>
    <lineage>
        <taxon>Bacteria</taxon>
        <taxon>Pseudomonadati</taxon>
        <taxon>Pseudomonadota</taxon>
        <taxon>Gammaproteobacteria</taxon>
        <taxon>Methylococcales</taxon>
        <taxon>Methylococcaceae</taxon>
        <taxon>Methylomicrobium</taxon>
    </lineage>
</organism>
<keyword evidence="3" id="KW-1133">Transmembrane helix</keyword>
<dbReference type="GO" id="GO:0060003">
    <property type="term" value="P:copper ion export"/>
    <property type="evidence" value="ECO:0007669"/>
    <property type="project" value="TreeGrafter"/>
</dbReference>
<evidence type="ECO:0000256" key="2">
    <source>
        <dbReference type="ARBA" id="ARBA00022448"/>
    </source>
</evidence>
<feature type="domain" description="CusB-like beta-barrel" evidence="4">
    <location>
        <begin position="293"/>
        <end position="366"/>
    </location>
</feature>
<proteinExistence type="inferred from homology"/>
<evidence type="ECO:0000256" key="1">
    <source>
        <dbReference type="ARBA" id="ARBA00009477"/>
    </source>
</evidence>
<dbReference type="HOGENOM" id="CLU_018816_13_0_6"/>
<dbReference type="InterPro" id="IPR051909">
    <property type="entry name" value="MFP_Cation_Efflux"/>
</dbReference>